<dbReference type="Proteomes" id="UP001139648">
    <property type="component" value="Unassembled WGS sequence"/>
</dbReference>
<dbReference type="GO" id="GO:0030976">
    <property type="term" value="F:thiamine pyrophosphate binding"/>
    <property type="evidence" value="ECO:0007669"/>
    <property type="project" value="InterPro"/>
</dbReference>
<dbReference type="PANTHER" id="PTHR18968:SF13">
    <property type="entry name" value="ACETOLACTATE SYNTHASE CATALYTIC SUBUNIT, MITOCHONDRIAL"/>
    <property type="match status" value="1"/>
</dbReference>
<dbReference type="InterPro" id="IPR045229">
    <property type="entry name" value="TPP_enz"/>
</dbReference>
<dbReference type="GO" id="GO:0050660">
    <property type="term" value="F:flavin adenine dinucleotide binding"/>
    <property type="evidence" value="ECO:0007669"/>
    <property type="project" value="TreeGrafter"/>
</dbReference>
<dbReference type="GO" id="GO:0005948">
    <property type="term" value="C:acetolactate synthase complex"/>
    <property type="evidence" value="ECO:0007669"/>
    <property type="project" value="TreeGrafter"/>
</dbReference>
<feature type="domain" description="Thiamine pyrophosphate enzyme TPP-binding" evidence="3">
    <location>
        <begin position="516"/>
        <end position="652"/>
    </location>
</feature>
<proteinExistence type="inferred from homology"/>
<keyword evidence="2" id="KW-0786">Thiamine pyrophosphate</keyword>
<dbReference type="CDD" id="cd00568">
    <property type="entry name" value="TPP_enzymes"/>
    <property type="match status" value="1"/>
</dbReference>
<sequence length="679" mass="72578">MSSLQTEIIYSLNGDRPDAALLTKAFRRPDGTPDALRCGEFLVAGRERAELLLRKVLGLRGVTDPQAQQAIARAAVDEVLSWRVRLTGAEAVAVLLAAGEVKTVFVYAGTSELSMCDAVERVHGVRLVNGRGDKESAFMAAGASLLEPNRGVAILHGARGLTNAAGAVADARRNEAGTLFIVGMPSTSSARFLPPHGEDDLMGGMGAFADWIWQAGPVPEDPGRRREAARRFVAQLRDGLDSSAQPPTRPAIFGVPQDVAEQRWIPVEDLMRAPAAERPLDLDQPAFDAAFRELRHADKPLFLIDDYALRHPGLRQALDDLSGMLGAPVLQLRYRRGPMMFERLQTSEVANFAGWLNQFSSVHTDLLEACDLLVTVEDRNLYERTAGRLPACRKIAINTDPEKVLKNEYLDADDVLVIGEAPGVLSGLADRLRRAGRGRADRWWPREEVLSAARVTPEPAAAAVERGRGAVAGALAGLLGGWDRPVLVDDSQMFGGLLSEHYDDLPPGLRVFGGHGGFVGGGLSYAVGLAIADPRAQVLCTLGDQGFTNSFQGLVAAVQERAPVLFVVCNNGRSVSLTKQALASFGEPLGGRGYLSNVAGFSYCRLAAAFGMPAERVPIPIGGSPDEVRGAVAELPGALARAAAADGPALVELVLPADPEVWRGIWITQGFEQRTAVPV</sequence>
<dbReference type="GO" id="GO:0003984">
    <property type="term" value="F:acetolactate synthase activity"/>
    <property type="evidence" value="ECO:0007669"/>
    <property type="project" value="TreeGrafter"/>
</dbReference>
<evidence type="ECO:0000256" key="1">
    <source>
        <dbReference type="ARBA" id="ARBA00007812"/>
    </source>
</evidence>
<dbReference type="GO" id="GO:0009097">
    <property type="term" value="P:isoleucine biosynthetic process"/>
    <property type="evidence" value="ECO:0007669"/>
    <property type="project" value="TreeGrafter"/>
</dbReference>
<dbReference type="Gene3D" id="3.40.50.1220">
    <property type="entry name" value="TPP-binding domain"/>
    <property type="match status" value="1"/>
</dbReference>
<protein>
    <submittedName>
        <fullName evidence="5">Thiamine pyrophosphate-dependent acetolactate synthase large subunit-like protein</fullName>
    </submittedName>
</protein>
<dbReference type="InterPro" id="IPR029061">
    <property type="entry name" value="THDP-binding"/>
</dbReference>
<feature type="domain" description="Thiamine pyrophosphate enzyme N-terminal TPP-binding" evidence="4">
    <location>
        <begin position="87"/>
        <end position="191"/>
    </location>
</feature>
<dbReference type="GO" id="GO:0009099">
    <property type="term" value="P:L-valine biosynthetic process"/>
    <property type="evidence" value="ECO:0007669"/>
    <property type="project" value="TreeGrafter"/>
</dbReference>
<reference evidence="5" key="1">
    <citation type="submission" date="2022-06" db="EMBL/GenBank/DDBJ databases">
        <title>Sequencing the genomes of 1000 actinobacteria strains.</title>
        <authorList>
            <person name="Klenk H.-P."/>
        </authorList>
    </citation>
    <scope>NUCLEOTIDE SEQUENCE</scope>
    <source>
        <strain evidence="5">DSM 46694</strain>
    </source>
</reference>
<dbReference type="InterPro" id="IPR012001">
    <property type="entry name" value="Thiamin_PyroP_enz_TPP-bd_dom"/>
</dbReference>
<dbReference type="Pfam" id="PF02776">
    <property type="entry name" value="TPP_enzyme_N"/>
    <property type="match status" value="1"/>
</dbReference>
<gene>
    <name evidence="5" type="ORF">HD597_005449</name>
</gene>
<evidence type="ECO:0000313" key="6">
    <source>
        <dbReference type="Proteomes" id="UP001139648"/>
    </source>
</evidence>
<organism evidence="5 6">
    <name type="scientific">Nonomuraea thailandensis</name>
    <dbReference type="NCBI Taxonomy" id="1188745"/>
    <lineage>
        <taxon>Bacteria</taxon>
        <taxon>Bacillati</taxon>
        <taxon>Actinomycetota</taxon>
        <taxon>Actinomycetes</taxon>
        <taxon>Streptosporangiales</taxon>
        <taxon>Streptosporangiaceae</taxon>
        <taxon>Nonomuraea</taxon>
    </lineage>
</organism>
<dbReference type="EMBL" id="JAMZEB010000002">
    <property type="protein sequence ID" value="MCP2358429.1"/>
    <property type="molecule type" value="Genomic_DNA"/>
</dbReference>
<dbReference type="AlphaFoldDB" id="A0A9X2GIZ2"/>
<dbReference type="GO" id="GO:0000287">
    <property type="term" value="F:magnesium ion binding"/>
    <property type="evidence" value="ECO:0007669"/>
    <property type="project" value="UniProtKB-ARBA"/>
</dbReference>
<evidence type="ECO:0000259" key="4">
    <source>
        <dbReference type="Pfam" id="PF02776"/>
    </source>
</evidence>
<evidence type="ECO:0000259" key="3">
    <source>
        <dbReference type="Pfam" id="PF02775"/>
    </source>
</evidence>
<dbReference type="CDD" id="cd07035">
    <property type="entry name" value="TPP_PYR_POX_like"/>
    <property type="match status" value="1"/>
</dbReference>
<dbReference type="Gene3D" id="3.40.50.970">
    <property type="match status" value="2"/>
</dbReference>
<dbReference type="PANTHER" id="PTHR18968">
    <property type="entry name" value="THIAMINE PYROPHOSPHATE ENZYMES"/>
    <property type="match status" value="1"/>
</dbReference>
<evidence type="ECO:0000313" key="5">
    <source>
        <dbReference type="EMBL" id="MCP2358429.1"/>
    </source>
</evidence>
<evidence type="ECO:0000256" key="2">
    <source>
        <dbReference type="ARBA" id="ARBA00023052"/>
    </source>
</evidence>
<dbReference type="SUPFAM" id="SSF52467">
    <property type="entry name" value="DHS-like NAD/FAD-binding domain"/>
    <property type="match status" value="1"/>
</dbReference>
<keyword evidence="6" id="KW-1185">Reference proteome</keyword>
<accession>A0A9X2GIZ2</accession>
<comment type="similarity">
    <text evidence="1">Belongs to the TPP enzyme family.</text>
</comment>
<dbReference type="Pfam" id="PF02775">
    <property type="entry name" value="TPP_enzyme_C"/>
    <property type="match status" value="1"/>
</dbReference>
<comment type="caution">
    <text evidence="5">The sequence shown here is derived from an EMBL/GenBank/DDBJ whole genome shotgun (WGS) entry which is preliminary data.</text>
</comment>
<dbReference type="InterPro" id="IPR029035">
    <property type="entry name" value="DHS-like_NAD/FAD-binding_dom"/>
</dbReference>
<dbReference type="RefSeq" id="WP_253745556.1">
    <property type="nucleotide sequence ID" value="NZ_BAABKA010000054.1"/>
</dbReference>
<dbReference type="InterPro" id="IPR011766">
    <property type="entry name" value="TPP_enzyme_TPP-bd"/>
</dbReference>
<dbReference type="SUPFAM" id="SSF52518">
    <property type="entry name" value="Thiamin diphosphate-binding fold (THDP-binding)"/>
    <property type="match status" value="2"/>
</dbReference>
<name>A0A9X2GIZ2_9ACTN</name>